<keyword evidence="1 2" id="KW-0472">Membrane</keyword>
<feature type="transmembrane region" description="Helical" evidence="2">
    <location>
        <begin position="324"/>
        <end position="344"/>
    </location>
</feature>
<dbReference type="AlphaFoldDB" id="A0A2N4TY51"/>
<feature type="transmembrane region" description="Helical" evidence="2">
    <location>
        <begin position="419"/>
        <end position="439"/>
    </location>
</feature>
<sequence>MEASIRAQEDTRVGLGRMLIHYRIGPLPLPVYAAIAAITLLAALNKKLPDDMIGGLAVLMLLGFLLSEIGARLPVFKHIGGAAILCLFVPSALVGYKVIAPEMLKALTTTMKTANLQYLYIACLVAGSILGMSHRVLVQGFMRMFIPLLIGTLAAIVAGVTVGLFFGYDPKHTFFFIVIPIVGGGIGEGILPLSIGYSEILGRPQAELIAMLVPAALLGNVVAILSSGVLKSLGEKRPHLTGHGDLVKSGNDADLLANDRTDAPLNLGLMGAGLLISCAFFIFGALLSRFTGIPGPILMIVSAALLKVSKVLPQNMELGAYQMYKFVSTNLTFAILVGLGALFVSWKELLAAFTPGYFAICAATVLALVASGFFVGKWLGMYPVESGIVTACHSGLGGTGDVAILSASNRMGLMPFAQISTRIGGAAMVVAATILLKVLH</sequence>
<name>A0A2N4TY51_RALPI</name>
<organism evidence="3 4">
    <name type="scientific">Ralstonia pickettii</name>
    <name type="common">Burkholderia pickettii</name>
    <dbReference type="NCBI Taxonomy" id="329"/>
    <lineage>
        <taxon>Bacteria</taxon>
        <taxon>Pseudomonadati</taxon>
        <taxon>Pseudomonadota</taxon>
        <taxon>Betaproteobacteria</taxon>
        <taxon>Burkholderiales</taxon>
        <taxon>Burkholderiaceae</taxon>
        <taxon>Ralstonia</taxon>
    </lineage>
</organism>
<comment type="similarity">
    <text evidence="1">Belongs to the 2-hydroxycarboxylate transporter (2-HCT) (TC 2.A.24) family.</text>
</comment>
<dbReference type="OrthoDB" id="8584824at2"/>
<feature type="transmembrane region" description="Helical" evidence="2">
    <location>
        <begin position="208"/>
        <end position="230"/>
    </location>
</feature>
<feature type="transmembrane region" description="Helical" evidence="2">
    <location>
        <begin position="174"/>
        <end position="196"/>
    </location>
</feature>
<evidence type="ECO:0000313" key="4">
    <source>
        <dbReference type="Proteomes" id="UP000234456"/>
    </source>
</evidence>
<evidence type="ECO:0000313" key="3">
    <source>
        <dbReference type="EMBL" id="PLC44621.1"/>
    </source>
</evidence>
<dbReference type="Proteomes" id="UP000234456">
    <property type="component" value="Unassembled WGS sequence"/>
</dbReference>
<comment type="caution">
    <text evidence="3">The sequence shown here is derived from an EMBL/GenBank/DDBJ whole genome shotgun (WGS) entry which is preliminary data.</text>
</comment>
<gene>
    <name evidence="3" type="ORF">C0Q88_08045</name>
</gene>
<keyword evidence="1" id="KW-0769">Symport</keyword>
<feature type="transmembrane region" description="Helical" evidence="2">
    <location>
        <begin position="119"/>
        <end position="138"/>
    </location>
</feature>
<feature type="transmembrane region" description="Helical" evidence="2">
    <location>
        <begin position="356"/>
        <end position="376"/>
    </location>
</feature>
<dbReference type="PIRSF" id="PIRSF005348">
    <property type="entry name" value="YxkH"/>
    <property type="match status" value="1"/>
</dbReference>
<feature type="transmembrane region" description="Helical" evidence="2">
    <location>
        <begin position="293"/>
        <end position="312"/>
    </location>
</feature>
<feature type="transmembrane region" description="Helical" evidence="2">
    <location>
        <begin position="145"/>
        <end position="168"/>
    </location>
</feature>
<keyword evidence="2" id="KW-0812">Transmembrane</keyword>
<dbReference type="RefSeq" id="WP_102065031.1">
    <property type="nucleotide sequence ID" value="NZ_PKQE01000001.1"/>
</dbReference>
<keyword evidence="1" id="KW-0813">Transport</keyword>
<dbReference type="Pfam" id="PF03390">
    <property type="entry name" value="2HCT"/>
    <property type="match status" value="1"/>
</dbReference>
<dbReference type="PANTHER" id="PTHR40033:SF1">
    <property type="entry name" value="CITRATE-SODIUM SYMPORTER"/>
    <property type="match status" value="1"/>
</dbReference>
<evidence type="ECO:0000256" key="1">
    <source>
        <dbReference type="PIRNR" id="PIRNR005348"/>
    </source>
</evidence>
<dbReference type="GO" id="GO:0008514">
    <property type="term" value="F:organic anion transmembrane transporter activity"/>
    <property type="evidence" value="ECO:0007669"/>
    <property type="project" value="InterPro"/>
</dbReference>
<feature type="transmembrane region" description="Helical" evidence="2">
    <location>
        <begin position="78"/>
        <end position="99"/>
    </location>
</feature>
<dbReference type="GO" id="GO:0005886">
    <property type="term" value="C:plasma membrane"/>
    <property type="evidence" value="ECO:0007669"/>
    <property type="project" value="UniProtKB-UniRule"/>
</dbReference>
<reference evidence="3 4" key="1">
    <citation type="submission" date="2017-12" db="EMBL/GenBank/DDBJ databases">
        <title>Draft genome sequence of Ralstonia pickettii 52.</title>
        <authorList>
            <person name="Zheng B."/>
        </authorList>
    </citation>
    <scope>NUCLEOTIDE SEQUENCE [LARGE SCALE GENOMIC DNA]</scope>
    <source>
        <strain evidence="3 4">52</strain>
    </source>
</reference>
<accession>A0A2N4TY51</accession>
<evidence type="ECO:0000256" key="2">
    <source>
        <dbReference type="SAM" id="Phobius"/>
    </source>
</evidence>
<dbReference type="GO" id="GO:0015293">
    <property type="term" value="F:symporter activity"/>
    <property type="evidence" value="ECO:0007669"/>
    <property type="project" value="UniProtKB-UniRule"/>
</dbReference>
<dbReference type="PANTHER" id="PTHR40033">
    <property type="entry name" value="NA(+)-MALATE SYMPORTER"/>
    <property type="match status" value="1"/>
</dbReference>
<proteinExistence type="inferred from homology"/>
<feature type="transmembrane region" description="Helical" evidence="2">
    <location>
        <begin position="265"/>
        <end position="286"/>
    </location>
</feature>
<dbReference type="InterPro" id="IPR004679">
    <property type="entry name" value="2-OHcarboxylate_transport"/>
</dbReference>
<protein>
    <submittedName>
        <fullName evidence="3">Malate permease</fullName>
    </submittedName>
</protein>
<feature type="transmembrane region" description="Helical" evidence="2">
    <location>
        <begin position="27"/>
        <end position="46"/>
    </location>
</feature>
<feature type="transmembrane region" description="Helical" evidence="2">
    <location>
        <begin position="52"/>
        <end position="71"/>
    </location>
</feature>
<keyword evidence="2" id="KW-1133">Transmembrane helix</keyword>
<dbReference type="EMBL" id="PKQE01000001">
    <property type="protein sequence ID" value="PLC44621.1"/>
    <property type="molecule type" value="Genomic_DNA"/>
</dbReference>